<evidence type="ECO:0000259" key="15">
    <source>
        <dbReference type="PROSITE" id="PS50109"/>
    </source>
</evidence>
<dbReference type="SMART" id="SM00091">
    <property type="entry name" value="PAS"/>
    <property type="match status" value="1"/>
</dbReference>
<organism evidence="16 17">
    <name type="scientific">Alicyclobacillus ferrooxydans</name>
    <dbReference type="NCBI Taxonomy" id="471514"/>
    <lineage>
        <taxon>Bacteria</taxon>
        <taxon>Bacillati</taxon>
        <taxon>Bacillota</taxon>
        <taxon>Bacilli</taxon>
        <taxon>Bacillales</taxon>
        <taxon>Alicyclobacillaceae</taxon>
        <taxon>Alicyclobacillus</taxon>
    </lineage>
</organism>
<evidence type="ECO:0000256" key="2">
    <source>
        <dbReference type="ARBA" id="ARBA00004651"/>
    </source>
</evidence>
<evidence type="ECO:0000256" key="6">
    <source>
        <dbReference type="ARBA" id="ARBA00022679"/>
    </source>
</evidence>
<proteinExistence type="predicted"/>
<keyword evidence="5" id="KW-0597">Phosphoprotein</keyword>
<dbReference type="Proteomes" id="UP000050482">
    <property type="component" value="Unassembled WGS sequence"/>
</dbReference>
<dbReference type="Gene3D" id="3.30.450.20">
    <property type="entry name" value="PAS domain"/>
    <property type="match status" value="2"/>
</dbReference>
<comment type="catalytic activity">
    <reaction evidence="1">
        <text>ATP + protein L-histidine = ADP + protein N-phospho-L-histidine.</text>
        <dbReference type="EC" id="2.7.13.3"/>
    </reaction>
</comment>
<dbReference type="InterPro" id="IPR036890">
    <property type="entry name" value="HATPase_C_sf"/>
</dbReference>
<dbReference type="SMART" id="SM00387">
    <property type="entry name" value="HATPase_c"/>
    <property type="match status" value="1"/>
</dbReference>
<keyword evidence="10" id="KW-0067">ATP-binding</keyword>
<dbReference type="InterPro" id="IPR003594">
    <property type="entry name" value="HATPase_dom"/>
</dbReference>
<dbReference type="InterPro" id="IPR039506">
    <property type="entry name" value="SPOB_a"/>
</dbReference>
<dbReference type="InterPro" id="IPR033463">
    <property type="entry name" value="sCache_3"/>
</dbReference>
<evidence type="ECO:0000256" key="13">
    <source>
        <dbReference type="ARBA" id="ARBA00023136"/>
    </source>
</evidence>
<keyword evidence="6" id="KW-0808">Transferase</keyword>
<dbReference type="GO" id="GO:0005886">
    <property type="term" value="C:plasma membrane"/>
    <property type="evidence" value="ECO:0007669"/>
    <property type="project" value="UniProtKB-SubCell"/>
</dbReference>
<feature type="transmembrane region" description="Helical" evidence="14">
    <location>
        <begin position="12"/>
        <end position="32"/>
    </location>
</feature>
<reference evidence="16 17" key="1">
    <citation type="submission" date="2015-09" db="EMBL/GenBank/DDBJ databases">
        <title>Draft genome sequence of Alicyclobacillus ferrooxydans DSM 22381.</title>
        <authorList>
            <person name="Hemp J."/>
        </authorList>
    </citation>
    <scope>NUCLEOTIDE SEQUENCE [LARGE SCALE GENOMIC DNA]</scope>
    <source>
        <strain evidence="16 17">TC-34</strain>
    </source>
</reference>
<comment type="caution">
    <text evidence="16">The sequence shown here is derived from an EMBL/GenBank/DDBJ whole genome shotgun (WGS) entry which is preliminary data.</text>
</comment>
<dbReference type="InterPro" id="IPR035965">
    <property type="entry name" value="PAS-like_dom_sf"/>
</dbReference>
<gene>
    <name evidence="16" type="ORF">AN477_03760</name>
</gene>
<evidence type="ECO:0000256" key="9">
    <source>
        <dbReference type="ARBA" id="ARBA00022777"/>
    </source>
</evidence>
<dbReference type="InterPro" id="IPR005467">
    <property type="entry name" value="His_kinase_dom"/>
</dbReference>
<evidence type="ECO:0000256" key="3">
    <source>
        <dbReference type="ARBA" id="ARBA00012438"/>
    </source>
</evidence>
<dbReference type="InterPro" id="IPR016120">
    <property type="entry name" value="Sig_transdc_His_kin_SpoOB"/>
</dbReference>
<dbReference type="GO" id="GO:0005524">
    <property type="term" value="F:ATP binding"/>
    <property type="evidence" value="ECO:0007669"/>
    <property type="project" value="UniProtKB-KW"/>
</dbReference>
<dbReference type="EC" id="2.7.13.3" evidence="3"/>
<dbReference type="InterPro" id="IPR000014">
    <property type="entry name" value="PAS"/>
</dbReference>
<evidence type="ECO:0000256" key="8">
    <source>
        <dbReference type="ARBA" id="ARBA00022741"/>
    </source>
</evidence>
<feature type="transmembrane region" description="Helical" evidence="14">
    <location>
        <begin position="174"/>
        <end position="193"/>
    </location>
</feature>
<dbReference type="GO" id="GO:0000155">
    <property type="term" value="F:phosphorelay sensor kinase activity"/>
    <property type="evidence" value="ECO:0007669"/>
    <property type="project" value="InterPro"/>
</dbReference>
<keyword evidence="13 14" id="KW-0472">Membrane</keyword>
<dbReference type="SUPFAM" id="SSF55890">
    <property type="entry name" value="Sporulation response regulatory protein Spo0B"/>
    <property type="match status" value="1"/>
</dbReference>
<protein>
    <recommendedName>
        <fullName evidence="3">histidine kinase</fullName>
        <ecNumber evidence="3">2.7.13.3</ecNumber>
    </recommendedName>
</protein>
<evidence type="ECO:0000256" key="11">
    <source>
        <dbReference type="ARBA" id="ARBA00022989"/>
    </source>
</evidence>
<keyword evidence="11 14" id="KW-1133">Transmembrane helix</keyword>
<dbReference type="SUPFAM" id="SSF55874">
    <property type="entry name" value="ATPase domain of HSP90 chaperone/DNA topoisomerase II/histidine kinase"/>
    <property type="match status" value="1"/>
</dbReference>
<evidence type="ECO:0000256" key="12">
    <source>
        <dbReference type="ARBA" id="ARBA00023012"/>
    </source>
</evidence>
<keyword evidence="8" id="KW-0547">Nucleotide-binding</keyword>
<comment type="subcellular location">
    <subcellularLocation>
        <location evidence="2">Cell membrane</location>
        <topology evidence="2">Multi-pass membrane protein</topology>
    </subcellularLocation>
</comment>
<evidence type="ECO:0000256" key="10">
    <source>
        <dbReference type="ARBA" id="ARBA00022840"/>
    </source>
</evidence>
<dbReference type="PANTHER" id="PTHR43065:SF10">
    <property type="entry name" value="PEROXIDE STRESS-ACTIVATED HISTIDINE KINASE MAK3"/>
    <property type="match status" value="1"/>
</dbReference>
<dbReference type="InterPro" id="IPR029151">
    <property type="entry name" value="Sensor-like_sf"/>
</dbReference>
<evidence type="ECO:0000256" key="1">
    <source>
        <dbReference type="ARBA" id="ARBA00000085"/>
    </source>
</evidence>
<evidence type="ECO:0000256" key="4">
    <source>
        <dbReference type="ARBA" id="ARBA00022475"/>
    </source>
</evidence>
<dbReference type="STRING" id="471514.AN477_03760"/>
<dbReference type="Gene3D" id="1.10.287.130">
    <property type="match status" value="1"/>
</dbReference>
<dbReference type="PROSITE" id="PS50109">
    <property type="entry name" value="HIS_KIN"/>
    <property type="match status" value="1"/>
</dbReference>
<dbReference type="InterPro" id="IPR004358">
    <property type="entry name" value="Sig_transdc_His_kin-like_C"/>
</dbReference>
<keyword evidence="12" id="KW-0902">Two-component regulatory system</keyword>
<keyword evidence="7 14" id="KW-0812">Transmembrane</keyword>
<keyword evidence="17" id="KW-1185">Reference proteome</keyword>
<dbReference type="PATRIC" id="fig|471514.4.peg.619"/>
<dbReference type="OrthoDB" id="9792686at2"/>
<dbReference type="Gene3D" id="3.30.565.10">
    <property type="entry name" value="Histidine kinase-like ATPase, C-terminal domain"/>
    <property type="match status" value="1"/>
</dbReference>
<dbReference type="CDD" id="cd00130">
    <property type="entry name" value="PAS"/>
    <property type="match status" value="1"/>
</dbReference>
<name>A0A0P9CH78_9BACL</name>
<dbReference type="Pfam" id="PF17203">
    <property type="entry name" value="sCache_3_2"/>
    <property type="match status" value="1"/>
</dbReference>
<dbReference type="Pfam" id="PF14689">
    <property type="entry name" value="SPOB_a"/>
    <property type="match status" value="1"/>
</dbReference>
<dbReference type="RefSeq" id="WP_054967843.1">
    <property type="nucleotide sequence ID" value="NZ_LJCO01000014.1"/>
</dbReference>
<evidence type="ECO:0000313" key="17">
    <source>
        <dbReference type="Proteomes" id="UP000050482"/>
    </source>
</evidence>
<accession>A0A0P9CH78</accession>
<keyword evidence="4" id="KW-1003">Cell membrane</keyword>
<evidence type="ECO:0000256" key="5">
    <source>
        <dbReference type="ARBA" id="ARBA00022553"/>
    </source>
</evidence>
<dbReference type="Pfam" id="PF02518">
    <property type="entry name" value="HATPase_c"/>
    <property type="match status" value="1"/>
</dbReference>
<keyword evidence="9 16" id="KW-0418">Kinase</keyword>
<dbReference type="SUPFAM" id="SSF103190">
    <property type="entry name" value="Sensory domain-like"/>
    <property type="match status" value="1"/>
</dbReference>
<dbReference type="PANTHER" id="PTHR43065">
    <property type="entry name" value="SENSOR HISTIDINE KINASE"/>
    <property type="match status" value="1"/>
</dbReference>
<evidence type="ECO:0000256" key="7">
    <source>
        <dbReference type="ARBA" id="ARBA00022692"/>
    </source>
</evidence>
<feature type="domain" description="Histidine kinase" evidence="15">
    <location>
        <begin position="335"/>
        <end position="528"/>
    </location>
</feature>
<sequence length="537" mass="60003">MLRRVSIKWKITLLSFGIVLFCAMIGEILFMGTLRRISDDELGQQLLTTARTVAQMPAIIEELENPQTNGQFERAVEDIQVVDGVDYIVVMDMHRRILTDPLQQTIGTISRTSDEGPAFAEHTYLSKAQGDLGVAMRAFVPIMSNSNSTQVGVVLVGKVLPSLWEIVLTNRTQILVTLLLSSFFGVLGSFFLARQMKKEMFDMEPFEIARLLLERTATVNAMHEGIIAVDTRGRITIINDKSREILEIADRDDLIGTQIGETGIDDRIIDILTFPEDVFNQELHVGTVTILYSRVAVRLDGRVVGSIMIFQDRTDVAKLAEELTGVQAFVDALRVQNHEFLNKLHTIGGLVELDDREKVLEYIWEISEQREELTRFLSSRIHDPHITGLLLAKVNRGYELGVDVMIDQNTKLSQLPGVLDRHDLVTLIGNLIENGFDALKDIERKQLFFKLVQDDEAFTLMVQDNGCGMSENVKEQIFVRGFTTKPGAAHGYGMSLVQSIVDKSMGHIHLESVSGRGTRITITIPMAMSSSSQVSGI</sequence>
<dbReference type="SUPFAM" id="SSF55785">
    <property type="entry name" value="PYP-like sensor domain (PAS domain)"/>
    <property type="match status" value="1"/>
</dbReference>
<dbReference type="AlphaFoldDB" id="A0A0P9CH78"/>
<dbReference type="PRINTS" id="PR00344">
    <property type="entry name" value="BCTRLSENSOR"/>
</dbReference>
<evidence type="ECO:0000313" key="16">
    <source>
        <dbReference type="EMBL" id="KPV45112.1"/>
    </source>
</evidence>
<dbReference type="EMBL" id="LJCO01000014">
    <property type="protein sequence ID" value="KPV45112.1"/>
    <property type="molecule type" value="Genomic_DNA"/>
</dbReference>
<evidence type="ECO:0000256" key="14">
    <source>
        <dbReference type="SAM" id="Phobius"/>
    </source>
</evidence>